<dbReference type="OMA" id="CNNIALE"/>
<dbReference type="InterPro" id="IPR009729">
    <property type="entry name" value="Gal-3-0_sulfotransfrase"/>
</dbReference>
<comment type="similarity">
    <text evidence="2">Belongs to the galactose-3-O-sulfotransferase family.</text>
</comment>
<keyword evidence="5" id="KW-0735">Signal-anchor</keyword>
<organism evidence="10 11">
    <name type="scientific">Strongylocentrotus purpuratus</name>
    <name type="common">Purple sea urchin</name>
    <dbReference type="NCBI Taxonomy" id="7668"/>
    <lineage>
        <taxon>Eukaryota</taxon>
        <taxon>Metazoa</taxon>
        <taxon>Echinodermata</taxon>
        <taxon>Eleutherozoa</taxon>
        <taxon>Echinozoa</taxon>
        <taxon>Echinoidea</taxon>
        <taxon>Euechinoidea</taxon>
        <taxon>Echinacea</taxon>
        <taxon>Camarodonta</taxon>
        <taxon>Echinidea</taxon>
        <taxon>Strongylocentrotidae</taxon>
        <taxon>Strongylocentrotus</taxon>
    </lineage>
</organism>
<dbReference type="RefSeq" id="XP_003725983.2">
    <property type="nucleotide sequence ID" value="XM_003725935.3"/>
</dbReference>
<evidence type="ECO:0000256" key="8">
    <source>
        <dbReference type="ARBA" id="ARBA00023136"/>
    </source>
</evidence>
<reference evidence="11" key="1">
    <citation type="submission" date="2015-02" db="EMBL/GenBank/DDBJ databases">
        <title>Genome sequencing for Strongylocentrotus purpuratus.</title>
        <authorList>
            <person name="Murali S."/>
            <person name="Liu Y."/>
            <person name="Vee V."/>
            <person name="English A."/>
            <person name="Wang M."/>
            <person name="Skinner E."/>
            <person name="Han Y."/>
            <person name="Muzny D.M."/>
            <person name="Worley K.C."/>
            <person name="Gibbs R.A."/>
        </authorList>
    </citation>
    <scope>NUCLEOTIDE SEQUENCE</scope>
</reference>
<dbReference type="GO" id="GO:0009247">
    <property type="term" value="P:glycolipid biosynthetic process"/>
    <property type="evidence" value="ECO:0007669"/>
    <property type="project" value="InterPro"/>
</dbReference>
<keyword evidence="6" id="KW-1133">Transmembrane helix</keyword>
<dbReference type="SUPFAM" id="SSF52540">
    <property type="entry name" value="P-loop containing nucleoside triphosphate hydrolases"/>
    <property type="match status" value="1"/>
</dbReference>
<dbReference type="KEGG" id="spu:100890023"/>
<keyword evidence="3" id="KW-0808">Transferase</keyword>
<name>A0A7M7GGR0_STRPU</name>
<dbReference type="InterPro" id="IPR027417">
    <property type="entry name" value="P-loop_NTPase"/>
</dbReference>
<dbReference type="OrthoDB" id="514299at2759"/>
<dbReference type="Proteomes" id="UP000007110">
    <property type="component" value="Unassembled WGS sequence"/>
</dbReference>
<evidence type="ECO:0000313" key="11">
    <source>
        <dbReference type="Proteomes" id="UP000007110"/>
    </source>
</evidence>
<keyword evidence="9" id="KW-0325">Glycoprotein</keyword>
<dbReference type="GeneID" id="100890023"/>
<evidence type="ECO:0000256" key="2">
    <source>
        <dbReference type="ARBA" id="ARBA00008124"/>
    </source>
</evidence>
<dbReference type="PANTHER" id="PTHR14647">
    <property type="entry name" value="GALACTOSE-3-O-SULFOTRANSFERASE"/>
    <property type="match status" value="1"/>
</dbReference>
<dbReference type="Gene3D" id="3.40.50.300">
    <property type="entry name" value="P-loop containing nucleotide triphosphate hydrolases"/>
    <property type="match status" value="1"/>
</dbReference>
<dbReference type="EnsemblMetazoa" id="XM_003725934">
    <property type="protein sequence ID" value="XP_003725982"/>
    <property type="gene ID" value="LOC100890023"/>
</dbReference>
<reference evidence="10" key="2">
    <citation type="submission" date="2021-01" db="UniProtKB">
        <authorList>
            <consortium name="EnsemblMetazoa"/>
        </authorList>
    </citation>
    <scope>IDENTIFICATION</scope>
</reference>
<keyword evidence="4" id="KW-0812">Transmembrane</keyword>
<dbReference type="RefSeq" id="XP_003725982.2">
    <property type="nucleotide sequence ID" value="XM_003725934.3"/>
</dbReference>
<evidence type="ECO:0000256" key="3">
    <source>
        <dbReference type="ARBA" id="ARBA00022679"/>
    </source>
</evidence>
<protein>
    <recommendedName>
        <fullName evidence="12">Galactosylceramide sulfotransferase</fullName>
    </recommendedName>
</protein>
<keyword evidence="11" id="KW-1185">Reference proteome</keyword>
<dbReference type="PANTHER" id="PTHR14647:SF85">
    <property type="entry name" value="GALACTOSYLCERAMIDE SULFOTRANSFERASE-LIKE"/>
    <property type="match status" value="1"/>
</dbReference>
<evidence type="ECO:0000256" key="7">
    <source>
        <dbReference type="ARBA" id="ARBA00023034"/>
    </source>
</evidence>
<keyword evidence="8" id="KW-0472">Membrane</keyword>
<evidence type="ECO:0000256" key="1">
    <source>
        <dbReference type="ARBA" id="ARBA00004323"/>
    </source>
</evidence>
<dbReference type="GO" id="GO:0000139">
    <property type="term" value="C:Golgi membrane"/>
    <property type="evidence" value="ECO:0007669"/>
    <property type="project" value="UniProtKB-SubCell"/>
</dbReference>
<dbReference type="GO" id="GO:0008146">
    <property type="term" value="F:sulfotransferase activity"/>
    <property type="evidence" value="ECO:0000318"/>
    <property type="project" value="GO_Central"/>
</dbReference>
<evidence type="ECO:0000256" key="5">
    <source>
        <dbReference type="ARBA" id="ARBA00022968"/>
    </source>
</evidence>
<keyword evidence="7" id="KW-0333">Golgi apparatus</keyword>
<evidence type="ECO:0000256" key="4">
    <source>
        <dbReference type="ARBA" id="ARBA00022692"/>
    </source>
</evidence>
<sequence>MKEMHFRKRRIILFVLLLAVSIAVTTLSYTTLRISNEDVIKHHQPMNLPRVRSSSSQVTESSSALIPHCEAHKHVAYIKTHKTGSTTLETIFNRFGFIYNSSFIFNRNDFFGHFEAMDFRDAATEKHFLPPLGVGKGDYARYKNYDTCAIHVRFYRDTFIKYMANDTLYVSSVRDPADQWESAFNQFGFRKAISRLADANKKMIAIGDYLKVPFNDANSTLDAINEFLRKPEVYHNALNGEDWHFAHNDQVFDLATDLEMKQLKNETLVNRTIDRLVDELDMVIVNEYFDESLLVMKKALCWDFNDILYISQNKRAVKDTMPEETRAKIRAWNHADTLLHYRFNETLWKKIKAYGPKFQIDLEHFRQMLSDIKSKCSDISKPVDHGYNSVVLQTRAKANSTSLCKMVAGGFADTFRRVFNRQKDSGFAF</sequence>
<accession>A0A7M7GGR0</accession>
<dbReference type="InParanoid" id="A0A7M7GGR0"/>
<evidence type="ECO:0000313" key="10">
    <source>
        <dbReference type="EnsemblMetazoa" id="XP_003725982"/>
    </source>
</evidence>
<dbReference type="AlphaFoldDB" id="A0A7M7GGR0"/>
<comment type="subcellular location">
    <subcellularLocation>
        <location evidence="1">Golgi apparatus membrane</location>
        <topology evidence="1">Single-pass type II membrane protein</topology>
    </subcellularLocation>
</comment>
<dbReference type="GO" id="GO:0001733">
    <property type="term" value="F:galactosylceramide sulfotransferase activity"/>
    <property type="evidence" value="ECO:0007669"/>
    <property type="project" value="InterPro"/>
</dbReference>
<dbReference type="Pfam" id="PF06990">
    <property type="entry name" value="Gal-3-0_sulfotr"/>
    <property type="match status" value="1"/>
</dbReference>
<dbReference type="EnsemblMetazoa" id="XM_003725935">
    <property type="protein sequence ID" value="XP_003725983"/>
    <property type="gene ID" value="LOC100890023"/>
</dbReference>
<evidence type="ECO:0000256" key="9">
    <source>
        <dbReference type="ARBA" id="ARBA00023180"/>
    </source>
</evidence>
<proteinExistence type="inferred from homology"/>
<evidence type="ECO:0000256" key="6">
    <source>
        <dbReference type="ARBA" id="ARBA00022989"/>
    </source>
</evidence>
<evidence type="ECO:0008006" key="12">
    <source>
        <dbReference type="Google" id="ProtNLM"/>
    </source>
</evidence>